<accession>U5DLK8</accession>
<gene>
    <name evidence="4" type="ORF">KR51_00020400</name>
</gene>
<comment type="caution">
    <text evidence="4">The sequence shown here is derived from an EMBL/GenBank/DDBJ whole genome shotgun (WGS) entry which is preliminary data.</text>
</comment>
<proteinExistence type="predicted"/>
<dbReference type="PROSITE" id="PS50297">
    <property type="entry name" value="ANK_REP_REGION"/>
    <property type="match status" value="3"/>
</dbReference>
<evidence type="ECO:0000256" key="3">
    <source>
        <dbReference type="PROSITE-ProRule" id="PRU00023"/>
    </source>
</evidence>
<dbReference type="Pfam" id="PF00023">
    <property type="entry name" value="Ank"/>
    <property type="match status" value="3"/>
</dbReference>
<dbReference type="PANTHER" id="PTHR24198:SF165">
    <property type="entry name" value="ANKYRIN REPEAT-CONTAINING PROTEIN-RELATED"/>
    <property type="match status" value="1"/>
</dbReference>
<name>U5DLK8_9CHRO</name>
<dbReference type="AlphaFoldDB" id="U5DLK8"/>
<feature type="repeat" description="ANK" evidence="3">
    <location>
        <begin position="256"/>
        <end position="288"/>
    </location>
</feature>
<dbReference type="SUPFAM" id="SSF48403">
    <property type="entry name" value="Ankyrin repeat"/>
    <property type="match status" value="1"/>
</dbReference>
<evidence type="ECO:0000256" key="2">
    <source>
        <dbReference type="ARBA" id="ARBA00023043"/>
    </source>
</evidence>
<sequence>MGATFVNHHVRSDRREPVEQAVQTLSEAGAYLSTARQGWVSIFDQAVEEQFDESGVEQFTRQLSAQLESIAIGVVVSDSDSILLWIYGRDRQQLHYVLEPSHKSHDSKALCTALQHCSSTGASFEDFAAVCRRQYEFAEDCWGDLAELLGIPRAFADLDYTSIADGEFDEVGLVASDLLAVGEIESSGGRALPAGLSSVGEQYLLAVQQQRGLSPAPGGQLPNESPLVEAVRSGNVARVRSQLAAGANVETTNWEQSATLLAIAAGEGHLELVDLLLASGAQINFEYDPWSLQPQRPLASPLECAARGGHEAIVARLLAAGAELGAGRSALYAAVVGDCAPLVRMLLAAGADPNGDDPKMPLGMGMTLLMSAAQLGAVEVAIALLEAGADPNRRDEEGWTARCHAQRYGQVQSCNCWTGTLKLHPSGNLMRQELTRN</sequence>
<dbReference type="STRING" id="582515.KR51_00020400"/>
<dbReference type="eggNOG" id="COG0666">
    <property type="taxonomic scope" value="Bacteria"/>
</dbReference>
<evidence type="ECO:0000256" key="1">
    <source>
        <dbReference type="ARBA" id="ARBA00022737"/>
    </source>
</evidence>
<dbReference type="PROSITE" id="PS50088">
    <property type="entry name" value="ANK_REPEAT"/>
    <property type="match status" value="3"/>
</dbReference>
<evidence type="ECO:0000313" key="4">
    <source>
        <dbReference type="EMBL" id="ERN41464.1"/>
    </source>
</evidence>
<feature type="repeat" description="ANK" evidence="3">
    <location>
        <begin position="364"/>
        <end position="396"/>
    </location>
</feature>
<dbReference type="RefSeq" id="WP_022607032.1">
    <property type="nucleotide sequence ID" value="NZ_ASSJ01000049.1"/>
</dbReference>
<organism evidence="4 5">
    <name type="scientific">Rubidibacter lacunae KORDI 51-2</name>
    <dbReference type="NCBI Taxonomy" id="582515"/>
    <lineage>
        <taxon>Bacteria</taxon>
        <taxon>Bacillati</taxon>
        <taxon>Cyanobacteriota</taxon>
        <taxon>Cyanophyceae</taxon>
        <taxon>Oscillatoriophycideae</taxon>
        <taxon>Chroococcales</taxon>
        <taxon>Aphanothecaceae</taxon>
        <taxon>Rubidibacter</taxon>
    </lineage>
</organism>
<keyword evidence="5" id="KW-1185">Reference proteome</keyword>
<dbReference type="Gene3D" id="1.25.40.20">
    <property type="entry name" value="Ankyrin repeat-containing domain"/>
    <property type="match status" value="1"/>
</dbReference>
<dbReference type="OrthoDB" id="455153at2"/>
<protein>
    <submittedName>
        <fullName evidence="4">Ankyrin repeat-containing protein</fullName>
    </submittedName>
</protein>
<dbReference type="InterPro" id="IPR002110">
    <property type="entry name" value="Ankyrin_rpt"/>
</dbReference>
<keyword evidence="2 3" id="KW-0040">ANK repeat</keyword>
<evidence type="ECO:0000313" key="5">
    <source>
        <dbReference type="Proteomes" id="UP000016960"/>
    </source>
</evidence>
<dbReference type="SMART" id="SM00248">
    <property type="entry name" value="ANK"/>
    <property type="match status" value="5"/>
</dbReference>
<reference evidence="4 5" key="1">
    <citation type="submission" date="2013-05" db="EMBL/GenBank/DDBJ databases">
        <title>Draft genome sequence of Rubidibacter lacunae KORDI 51-2.</title>
        <authorList>
            <person name="Choi D.H."/>
            <person name="Noh J.H."/>
            <person name="Kwon K.-K."/>
            <person name="Lee J.-H."/>
            <person name="Ryu J.-Y."/>
        </authorList>
    </citation>
    <scope>NUCLEOTIDE SEQUENCE [LARGE SCALE GENOMIC DNA]</scope>
    <source>
        <strain evidence="4 5">KORDI 51-2</strain>
    </source>
</reference>
<dbReference type="EMBL" id="ASSJ01000049">
    <property type="protein sequence ID" value="ERN41464.1"/>
    <property type="molecule type" value="Genomic_DNA"/>
</dbReference>
<feature type="repeat" description="ANK" evidence="3">
    <location>
        <begin position="326"/>
        <end position="358"/>
    </location>
</feature>
<dbReference type="InParanoid" id="U5DLK8"/>
<dbReference type="PANTHER" id="PTHR24198">
    <property type="entry name" value="ANKYRIN REPEAT AND PROTEIN KINASE DOMAIN-CONTAINING PROTEIN"/>
    <property type="match status" value="1"/>
</dbReference>
<dbReference type="InterPro" id="IPR036770">
    <property type="entry name" value="Ankyrin_rpt-contain_sf"/>
</dbReference>
<dbReference type="Proteomes" id="UP000016960">
    <property type="component" value="Unassembled WGS sequence"/>
</dbReference>
<keyword evidence="1" id="KW-0677">Repeat</keyword>